<comment type="similarity">
    <text evidence="2">Belongs to the FliK family.</text>
</comment>
<evidence type="ECO:0000256" key="1">
    <source>
        <dbReference type="ARBA" id="ARBA00003944"/>
    </source>
</evidence>
<dbReference type="CDD" id="cd17470">
    <property type="entry name" value="T3SS_Flik_C"/>
    <property type="match status" value="1"/>
</dbReference>
<dbReference type="Proteomes" id="UP000596092">
    <property type="component" value="Chromosome"/>
</dbReference>
<dbReference type="InterPro" id="IPR001635">
    <property type="entry name" value="Flag_hook_Flik"/>
</dbReference>
<dbReference type="PANTHER" id="PTHR37533">
    <property type="entry name" value="FLAGELLAR HOOK-LENGTH CONTROL PROTEIN"/>
    <property type="match status" value="1"/>
</dbReference>
<dbReference type="EMBL" id="CP054140">
    <property type="protein sequence ID" value="QQG66028.1"/>
    <property type="molecule type" value="Genomic_DNA"/>
</dbReference>
<dbReference type="InterPro" id="IPR038610">
    <property type="entry name" value="FliK-like_C_sf"/>
</dbReference>
<dbReference type="GO" id="GO:0009424">
    <property type="term" value="C:bacterial-type flagellum hook"/>
    <property type="evidence" value="ECO:0007669"/>
    <property type="project" value="InterPro"/>
</dbReference>
<feature type="compositionally biased region" description="Polar residues" evidence="4">
    <location>
        <begin position="150"/>
        <end position="159"/>
    </location>
</feature>
<accession>A0A7T5VDS6</accession>
<keyword evidence="6" id="KW-0966">Cell projection</keyword>
<comment type="function">
    <text evidence="1">Controls the length of the flagellar hook.</text>
</comment>
<feature type="compositionally biased region" description="Basic and acidic residues" evidence="4">
    <location>
        <begin position="105"/>
        <end position="122"/>
    </location>
</feature>
<name>A0A7T5VDS6_9BACT</name>
<feature type="region of interest" description="Disordered" evidence="4">
    <location>
        <begin position="1"/>
        <end position="198"/>
    </location>
</feature>
<evidence type="ECO:0000313" key="6">
    <source>
        <dbReference type="EMBL" id="QQG66028.1"/>
    </source>
</evidence>
<dbReference type="Pfam" id="PF02120">
    <property type="entry name" value="Flg_hook"/>
    <property type="match status" value="1"/>
</dbReference>
<gene>
    <name evidence="6" type="ORF">HP555_09180</name>
</gene>
<dbReference type="PANTHER" id="PTHR37533:SF2">
    <property type="entry name" value="FLAGELLAR HOOK-LENGTH CONTROL PROTEIN"/>
    <property type="match status" value="1"/>
</dbReference>
<feature type="compositionally biased region" description="Polar residues" evidence="4">
    <location>
        <begin position="64"/>
        <end position="79"/>
    </location>
</feature>
<feature type="compositionally biased region" description="Polar residues" evidence="4">
    <location>
        <begin position="260"/>
        <end position="285"/>
    </location>
</feature>
<evidence type="ECO:0000313" key="7">
    <source>
        <dbReference type="Proteomes" id="UP000596092"/>
    </source>
</evidence>
<dbReference type="InterPro" id="IPR021136">
    <property type="entry name" value="Flagellar_hook_control-like_C"/>
</dbReference>
<sequence length="480" mass="52196">MSLSALAFIPSDRPSFDAFSGAAPAGHKQKSLFADHLESAAQQKHSDKQSTPASTRKGKKDVPRNQQSSTQKNSRSSAGRQREAPAADPYSPAEEHVQPIPPEHLSSHKADSSTDTRSEKTAITRMLEQLNRGEEPSGSRAVSQMAEPTELQTESSTGEMTGRPLHGRHPLSQAFTSGLQQGGAATGMGETLIDSHPELHDASGQHSIAVQALGGDEEHENNGTAVPGSLTATPRLDADTRYIQSRLPKEALSKIAGQFSEQQDIHAQQSQKNPEPDNLSTQSNKGPDEQFVWQKTDLQQAVHHHQPVLVQPLSTGRPATISPPGQPAFYHLPSGLMVPESTVVDQITAHLTINNRLESHEVVLRLNPQELGKVRMTITVEQDNVKAHILTQNPQTREMIDRHLPRLRDALEEQGLHLQQVEVTVATQEQTGDERFQGRDARQQAAAFPGLSIAQQPFSSSISDEEMAVSAASNILNVLI</sequence>
<evidence type="ECO:0000256" key="3">
    <source>
        <dbReference type="ARBA" id="ARBA00022795"/>
    </source>
</evidence>
<dbReference type="RefSeq" id="WP_199261769.1">
    <property type="nucleotide sequence ID" value="NZ_CP054140.1"/>
</dbReference>
<keyword evidence="6" id="KW-0969">Cilium</keyword>
<proteinExistence type="inferred from homology"/>
<dbReference type="PRINTS" id="PR01007">
    <property type="entry name" value="FLGHOOKFLIK"/>
</dbReference>
<keyword evidence="7" id="KW-1185">Reference proteome</keyword>
<reference evidence="6 7" key="1">
    <citation type="submission" date="2020-05" db="EMBL/GenBank/DDBJ databases">
        <title>Complete genome of Desulfobulbus oligotrophicus.</title>
        <authorList>
            <person name="Podar M."/>
        </authorList>
    </citation>
    <scope>NUCLEOTIDE SEQUENCE [LARGE SCALE GENOMIC DNA]</scope>
    <source>
        <strain evidence="6 7">Prop6</strain>
    </source>
</reference>
<dbReference type="KEGG" id="dog:HP555_09180"/>
<feature type="domain" description="Flagellar hook-length control protein-like C-terminal" evidence="5">
    <location>
        <begin position="358"/>
        <end position="430"/>
    </location>
</feature>
<feature type="compositionally biased region" description="Basic and acidic residues" evidence="4">
    <location>
        <begin position="33"/>
        <end position="48"/>
    </location>
</feature>
<dbReference type="InterPro" id="IPR052563">
    <property type="entry name" value="FliK"/>
</dbReference>
<evidence type="ECO:0000259" key="5">
    <source>
        <dbReference type="Pfam" id="PF02120"/>
    </source>
</evidence>
<dbReference type="Gene3D" id="3.30.750.140">
    <property type="match status" value="1"/>
</dbReference>
<feature type="region of interest" description="Disordered" evidence="4">
    <location>
        <begin position="260"/>
        <end position="287"/>
    </location>
</feature>
<keyword evidence="6" id="KW-0282">Flagellum</keyword>
<organism evidence="6 7">
    <name type="scientific">Desulfobulbus oligotrophicus</name>
    <dbReference type="NCBI Taxonomy" id="1909699"/>
    <lineage>
        <taxon>Bacteria</taxon>
        <taxon>Pseudomonadati</taxon>
        <taxon>Thermodesulfobacteriota</taxon>
        <taxon>Desulfobulbia</taxon>
        <taxon>Desulfobulbales</taxon>
        <taxon>Desulfobulbaceae</taxon>
        <taxon>Desulfobulbus</taxon>
    </lineage>
</organism>
<protein>
    <submittedName>
        <fullName evidence="6">Flagellar hook-length control protein FliK</fullName>
    </submittedName>
</protein>
<evidence type="ECO:0000256" key="2">
    <source>
        <dbReference type="ARBA" id="ARBA00009149"/>
    </source>
</evidence>
<evidence type="ECO:0000256" key="4">
    <source>
        <dbReference type="SAM" id="MobiDB-lite"/>
    </source>
</evidence>
<dbReference type="GO" id="GO:0044780">
    <property type="term" value="P:bacterial-type flagellum assembly"/>
    <property type="evidence" value="ECO:0007669"/>
    <property type="project" value="InterPro"/>
</dbReference>
<dbReference type="AlphaFoldDB" id="A0A7T5VDS6"/>
<keyword evidence="3" id="KW-1005">Bacterial flagellum biogenesis</keyword>